<dbReference type="InterPro" id="IPR014710">
    <property type="entry name" value="RmlC-like_jellyroll"/>
</dbReference>
<reference evidence="2" key="1">
    <citation type="submission" date="2020-05" db="EMBL/GenBank/DDBJ databases">
        <authorList>
            <person name="Chiriac C."/>
            <person name="Salcher M."/>
            <person name="Ghai R."/>
            <person name="Kavagutti S V."/>
        </authorList>
    </citation>
    <scope>NUCLEOTIDE SEQUENCE</scope>
</reference>
<dbReference type="SUPFAM" id="SSF51206">
    <property type="entry name" value="cAMP-binding domain-like"/>
    <property type="match status" value="1"/>
</dbReference>
<organism evidence="2">
    <name type="scientific">freshwater metagenome</name>
    <dbReference type="NCBI Taxonomy" id="449393"/>
    <lineage>
        <taxon>unclassified sequences</taxon>
        <taxon>metagenomes</taxon>
        <taxon>ecological metagenomes</taxon>
    </lineage>
</organism>
<accession>A0A6J6TZJ4</accession>
<dbReference type="InterPro" id="IPR018488">
    <property type="entry name" value="cNMP-bd_CS"/>
</dbReference>
<dbReference type="InterPro" id="IPR018490">
    <property type="entry name" value="cNMP-bd_dom_sf"/>
</dbReference>
<dbReference type="GO" id="GO:0005829">
    <property type="term" value="C:cytosol"/>
    <property type="evidence" value="ECO:0007669"/>
    <property type="project" value="TreeGrafter"/>
</dbReference>
<dbReference type="GO" id="GO:0003700">
    <property type="term" value="F:DNA-binding transcription factor activity"/>
    <property type="evidence" value="ECO:0007669"/>
    <property type="project" value="TreeGrafter"/>
</dbReference>
<dbReference type="Pfam" id="PF00027">
    <property type="entry name" value="cNMP_binding"/>
    <property type="match status" value="1"/>
</dbReference>
<dbReference type="AlphaFoldDB" id="A0A6J6TZJ4"/>
<dbReference type="Gene3D" id="2.60.120.10">
    <property type="entry name" value="Jelly Rolls"/>
    <property type="match status" value="1"/>
</dbReference>
<dbReference type="PANTHER" id="PTHR24567">
    <property type="entry name" value="CRP FAMILY TRANSCRIPTIONAL REGULATORY PROTEIN"/>
    <property type="match status" value="1"/>
</dbReference>
<sequence>MAQHTQASGTARTTEHLLRSIPALAGCSSRQLRRMASLMDVVTLPTGATLTTEGAYETQAFLLVEGSVAVSHDGDLLAVLGPGEVVGELAVLDRRRRRTASATALTPLTVCVMTPRDLDSLLRGFPEMAALVHGAAAAHQAPLAG</sequence>
<evidence type="ECO:0000313" key="2">
    <source>
        <dbReference type="EMBL" id="CAB4751599.1"/>
    </source>
</evidence>
<proteinExistence type="predicted"/>
<protein>
    <submittedName>
        <fullName evidence="2">Unannotated protein</fullName>
    </submittedName>
</protein>
<name>A0A6J6TZJ4_9ZZZZ</name>
<dbReference type="PANTHER" id="PTHR24567:SF74">
    <property type="entry name" value="HTH-TYPE TRANSCRIPTIONAL REGULATOR ARCR"/>
    <property type="match status" value="1"/>
</dbReference>
<dbReference type="InterPro" id="IPR050397">
    <property type="entry name" value="Env_Response_Regulators"/>
</dbReference>
<gene>
    <name evidence="2" type="ORF">UFOPK2761_02011</name>
</gene>
<dbReference type="EMBL" id="CAEZYQ010000015">
    <property type="protein sequence ID" value="CAB4751599.1"/>
    <property type="molecule type" value="Genomic_DNA"/>
</dbReference>
<dbReference type="InterPro" id="IPR000595">
    <property type="entry name" value="cNMP-bd_dom"/>
</dbReference>
<evidence type="ECO:0000259" key="1">
    <source>
        <dbReference type="PROSITE" id="PS50042"/>
    </source>
</evidence>
<dbReference type="SMART" id="SM00100">
    <property type="entry name" value="cNMP"/>
    <property type="match status" value="1"/>
</dbReference>
<dbReference type="PROSITE" id="PS50042">
    <property type="entry name" value="CNMP_BINDING_3"/>
    <property type="match status" value="1"/>
</dbReference>
<dbReference type="PROSITE" id="PS00889">
    <property type="entry name" value="CNMP_BINDING_2"/>
    <property type="match status" value="1"/>
</dbReference>
<feature type="domain" description="Cyclic nucleotide-binding" evidence="1">
    <location>
        <begin position="23"/>
        <end position="122"/>
    </location>
</feature>
<dbReference type="CDD" id="cd00038">
    <property type="entry name" value="CAP_ED"/>
    <property type="match status" value="1"/>
</dbReference>